<comment type="caution">
    <text evidence="1">The sequence shown here is derived from an EMBL/GenBank/DDBJ whole genome shotgun (WGS) entry which is preliminary data.</text>
</comment>
<accession>A0ABW5DS79</accession>
<keyword evidence="2" id="KW-1185">Reference proteome</keyword>
<name>A0ABW5DS79_9PROT</name>
<dbReference type="Proteomes" id="UP001597295">
    <property type="component" value="Unassembled WGS sequence"/>
</dbReference>
<dbReference type="RefSeq" id="WP_379875768.1">
    <property type="nucleotide sequence ID" value="NZ_JBHUIP010000005.1"/>
</dbReference>
<evidence type="ECO:0000313" key="1">
    <source>
        <dbReference type="EMBL" id="MFD2262801.1"/>
    </source>
</evidence>
<evidence type="ECO:0000313" key="2">
    <source>
        <dbReference type="Proteomes" id="UP001597295"/>
    </source>
</evidence>
<gene>
    <name evidence="1" type="ORF">ACFSM5_07865</name>
</gene>
<protein>
    <submittedName>
        <fullName evidence="1">Uncharacterized protein</fullName>
    </submittedName>
</protein>
<dbReference type="EMBL" id="JBHUIP010000005">
    <property type="protein sequence ID" value="MFD2262801.1"/>
    <property type="molecule type" value="Genomic_DNA"/>
</dbReference>
<proteinExistence type="predicted"/>
<reference evidence="2" key="1">
    <citation type="journal article" date="2019" name="Int. J. Syst. Evol. Microbiol.">
        <title>The Global Catalogue of Microorganisms (GCM) 10K type strain sequencing project: providing services to taxonomists for standard genome sequencing and annotation.</title>
        <authorList>
            <consortium name="The Broad Institute Genomics Platform"/>
            <consortium name="The Broad Institute Genome Sequencing Center for Infectious Disease"/>
            <person name="Wu L."/>
            <person name="Ma J."/>
        </authorList>
    </citation>
    <scope>NUCLEOTIDE SEQUENCE [LARGE SCALE GENOMIC DNA]</scope>
    <source>
        <strain evidence="2">CGMCC 1.19062</strain>
    </source>
</reference>
<sequence>MTTRFLRLSLIEPTQTSDCPLQALGVLEANLETSIPSVKDFKVMLGSHLVDSLETLWDHSLLDTYLCHDYEASSALSLIRVRWLGLPLRSSNSHALYFGDVVSRFGPQFNSMEVLADAVGLPLDSAYRMGQPNRAGLLRYLLSCVAVKLLSLPTGREKLSAFLLDLALGNGLTGEDQVTGQAFAEQALDQVKFVRWRPPIDFGRIEF</sequence>
<organism evidence="1 2">
    <name type="scientific">Lacibacterium aquatile</name>
    <dbReference type="NCBI Taxonomy" id="1168082"/>
    <lineage>
        <taxon>Bacteria</taxon>
        <taxon>Pseudomonadati</taxon>
        <taxon>Pseudomonadota</taxon>
        <taxon>Alphaproteobacteria</taxon>
        <taxon>Rhodospirillales</taxon>
        <taxon>Rhodospirillaceae</taxon>
    </lineage>
</organism>